<comment type="similarity">
    <text evidence="1">Belongs to the thioesterase PaaI family.</text>
</comment>
<evidence type="ECO:0000313" key="4">
    <source>
        <dbReference type="Proteomes" id="UP000803884"/>
    </source>
</evidence>
<feature type="domain" description="Thioesterase" evidence="2">
    <location>
        <begin position="79"/>
        <end position="153"/>
    </location>
</feature>
<dbReference type="CDD" id="cd03443">
    <property type="entry name" value="PaaI_thioesterase"/>
    <property type="match status" value="1"/>
</dbReference>
<dbReference type="GeneID" id="96005468"/>
<accession>A0AB34KTP5</accession>
<dbReference type="Gene3D" id="3.10.129.10">
    <property type="entry name" value="Hotdog Thioesterase"/>
    <property type="match status" value="1"/>
</dbReference>
<dbReference type="SUPFAM" id="SSF54637">
    <property type="entry name" value="Thioesterase/thiol ester dehydrase-isomerase"/>
    <property type="match status" value="1"/>
</dbReference>
<dbReference type="InterPro" id="IPR006683">
    <property type="entry name" value="Thioestr_dom"/>
</dbReference>
<evidence type="ECO:0000256" key="1">
    <source>
        <dbReference type="ARBA" id="ARBA00008324"/>
    </source>
</evidence>
<keyword evidence="4" id="KW-1185">Reference proteome</keyword>
<organism evidence="3 4">
    <name type="scientific">Cladosporium halotolerans</name>
    <dbReference type="NCBI Taxonomy" id="1052096"/>
    <lineage>
        <taxon>Eukaryota</taxon>
        <taxon>Fungi</taxon>
        <taxon>Dikarya</taxon>
        <taxon>Ascomycota</taxon>
        <taxon>Pezizomycotina</taxon>
        <taxon>Dothideomycetes</taxon>
        <taxon>Dothideomycetidae</taxon>
        <taxon>Cladosporiales</taxon>
        <taxon>Cladosporiaceae</taxon>
        <taxon>Cladosporium</taxon>
    </lineage>
</organism>
<dbReference type="PANTHER" id="PTHR21660:SF9">
    <property type="entry name" value="THIOESTERASE DOMAIN-CONTAINING PROTEIN"/>
    <property type="match status" value="1"/>
</dbReference>
<dbReference type="EMBL" id="JAAQHG020000012">
    <property type="protein sequence ID" value="KAL1586881.1"/>
    <property type="molecule type" value="Genomic_DNA"/>
</dbReference>
<dbReference type="RefSeq" id="XP_069229986.1">
    <property type="nucleotide sequence ID" value="XM_069372630.1"/>
</dbReference>
<dbReference type="GO" id="GO:0047617">
    <property type="term" value="F:fatty acyl-CoA hydrolase activity"/>
    <property type="evidence" value="ECO:0007669"/>
    <property type="project" value="InterPro"/>
</dbReference>
<proteinExistence type="inferred from homology"/>
<evidence type="ECO:0000313" key="3">
    <source>
        <dbReference type="EMBL" id="KAL1586881.1"/>
    </source>
</evidence>
<dbReference type="Proteomes" id="UP000803884">
    <property type="component" value="Unassembled WGS sequence"/>
</dbReference>
<comment type="caution">
    <text evidence="3">The sequence shown here is derived from an EMBL/GenBank/DDBJ whole genome shotgun (WGS) entry which is preliminary data.</text>
</comment>
<dbReference type="InterPro" id="IPR029069">
    <property type="entry name" value="HotDog_dom_sf"/>
</dbReference>
<gene>
    <name evidence="3" type="ORF">WHR41_04024</name>
</gene>
<dbReference type="InterPro" id="IPR039298">
    <property type="entry name" value="ACOT13"/>
</dbReference>
<sequence>MSDLETKQAKRDAALLKRMRSHLQSKDLISRHDPNQYLQRWFAETTLVSASSGQNSDGSLDWRFPVQKEYLNFVHQLAGGAQAALHDVCTGWTLFTVAKPGYWESFGSSRTLNMSYLKIAKEGEILRLRTKIVSIGSRVAMIRGELSRESDGQLISTSEHHMHNNDVSRPKL</sequence>
<dbReference type="AlphaFoldDB" id="A0AB34KTP5"/>
<name>A0AB34KTP5_9PEZI</name>
<reference evidence="3 4" key="1">
    <citation type="journal article" date="2020" name="Microbiol. Resour. Announc.">
        <title>Draft Genome Sequence of a Cladosporium Species Isolated from the Mesophotic Ascidian Didemnum maculosum.</title>
        <authorList>
            <person name="Gioti A."/>
            <person name="Siaperas R."/>
            <person name="Nikolaivits E."/>
            <person name="Le Goff G."/>
            <person name="Ouazzani J."/>
            <person name="Kotoulas G."/>
            <person name="Topakas E."/>
        </authorList>
    </citation>
    <scope>NUCLEOTIDE SEQUENCE [LARGE SCALE GENOMIC DNA]</scope>
    <source>
        <strain evidence="3 4">TM138-S3</strain>
    </source>
</reference>
<protein>
    <recommendedName>
        <fullName evidence="2">Thioesterase domain-containing protein</fullName>
    </recommendedName>
</protein>
<dbReference type="Pfam" id="PF03061">
    <property type="entry name" value="4HBT"/>
    <property type="match status" value="1"/>
</dbReference>
<dbReference type="PANTHER" id="PTHR21660">
    <property type="entry name" value="THIOESTERASE SUPERFAMILY MEMBER-RELATED"/>
    <property type="match status" value="1"/>
</dbReference>
<evidence type="ECO:0000259" key="2">
    <source>
        <dbReference type="Pfam" id="PF03061"/>
    </source>
</evidence>